<reference evidence="14" key="1">
    <citation type="submission" date="2020-01" db="EMBL/GenBank/DDBJ databases">
        <authorList>
            <consortium name="DOE Joint Genome Institute"/>
            <person name="Haridas S."/>
            <person name="Albert R."/>
            <person name="Binder M."/>
            <person name="Bloem J."/>
            <person name="Labutti K."/>
            <person name="Salamov A."/>
            <person name="Andreopoulos B."/>
            <person name="Baker S.E."/>
            <person name="Barry K."/>
            <person name="Bills G."/>
            <person name="Bluhm B.H."/>
            <person name="Cannon C."/>
            <person name="Castanera R."/>
            <person name="Culley D.E."/>
            <person name="Daum C."/>
            <person name="Ezra D."/>
            <person name="Gonzalez J.B."/>
            <person name="Henrissat B."/>
            <person name="Kuo A."/>
            <person name="Liang C."/>
            <person name="Lipzen A."/>
            <person name="Lutzoni F."/>
            <person name="Magnuson J."/>
            <person name="Mondo S."/>
            <person name="Nolan M."/>
            <person name="Ohm R."/>
            <person name="Pangilinan J."/>
            <person name="Park H.-J."/>
            <person name="Ramirez L."/>
            <person name="Alfaro M."/>
            <person name="Sun H."/>
            <person name="Tritt A."/>
            <person name="Yoshinaga Y."/>
            <person name="Zwiers L.-H."/>
            <person name="Turgeon B.G."/>
            <person name="Goodwin S.B."/>
            <person name="Spatafora J.W."/>
            <person name="Crous P.W."/>
            <person name="Grigoriev I.V."/>
        </authorList>
    </citation>
    <scope>NUCLEOTIDE SEQUENCE</scope>
    <source>
        <strain evidence="14">CBS 394.84</strain>
    </source>
</reference>
<dbReference type="Gene3D" id="3.40.50.300">
    <property type="entry name" value="P-loop containing nucleotide triphosphate hydrolases"/>
    <property type="match status" value="2"/>
</dbReference>
<dbReference type="InterPro" id="IPR050699">
    <property type="entry name" value="RNA-DNA_Helicase"/>
</dbReference>
<comment type="caution">
    <text evidence="14">The sequence shown here is derived from an EMBL/GenBank/DDBJ whole genome shotgun (WGS) entry which is preliminary data.</text>
</comment>
<evidence type="ECO:0000256" key="2">
    <source>
        <dbReference type="ARBA" id="ARBA00001946"/>
    </source>
</evidence>
<dbReference type="Pfam" id="PF00271">
    <property type="entry name" value="Helicase_C"/>
    <property type="match status" value="1"/>
</dbReference>
<accession>A0A9P4GK82</accession>
<dbReference type="Gene3D" id="1.20.272.40">
    <property type="match status" value="1"/>
</dbReference>
<evidence type="ECO:0000256" key="12">
    <source>
        <dbReference type="SAM" id="MobiDB-lite"/>
    </source>
</evidence>
<keyword evidence="15" id="KW-1185">Reference proteome</keyword>
<dbReference type="Gene3D" id="1.20.58.1080">
    <property type="match status" value="1"/>
</dbReference>
<dbReference type="SMART" id="SM00490">
    <property type="entry name" value="HELICc"/>
    <property type="match status" value="1"/>
</dbReference>
<evidence type="ECO:0000256" key="11">
    <source>
        <dbReference type="ARBA" id="ARBA00047984"/>
    </source>
</evidence>
<dbReference type="SUPFAM" id="SSF52540">
    <property type="entry name" value="P-loop containing nucleoside triphosphate hydrolases"/>
    <property type="match status" value="1"/>
</dbReference>
<organism evidence="14 15">
    <name type="scientific">Cucurbitaria berberidis CBS 394.84</name>
    <dbReference type="NCBI Taxonomy" id="1168544"/>
    <lineage>
        <taxon>Eukaryota</taxon>
        <taxon>Fungi</taxon>
        <taxon>Dikarya</taxon>
        <taxon>Ascomycota</taxon>
        <taxon>Pezizomycotina</taxon>
        <taxon>Dothideomycetes</taxon>
        <taxon>Pleosporomycetidae</taxon>
        <taxon>Pleosporales</taxon>
        <taxon>Pleosporineae</taxon>
        <taxon>Cucurbitariaceae</taxon>
        <taxon>Cucurbitaria</taxon>
    </lineage>
</organism>
<dbReference type="GeneID" id="63852275"/>
<feature type="compositionally biased region" description="Acidic residues" evidence="12">
    <location>
        <begin position="761"/>
        <end position="778"/>
    </location>
</feature>
<dbReference type="PROSITE" id="PS51194">
    <property type="entry name" value="HELICASE_CTER"/>
    <property type="match status" value="1"/>
</dbReference>
<dbReference type="Pfam" id="PF22527">
    <property type="entry name" value="DEXQc_Suv3"/>
    <property type="match status" value="1"/>
</dbReference>
<sequence>MPRPPARPNSLCLFCASAARPPSTLKRLLPRIQVAHKTDVAKNPHLVGKSHFNPLRGSASNPFRFQKSQAAPAFFITVRNRLQKLREEFAQPQFLESLQLSREDFDQEWLTFERSINLWIKQATPELLTLAREDSRGKSTLEARLRYLFYAQTCGGRFTTAELENQKEVADLRYPAEWYPATREIPRTVHLHVGPTNSGKTYHALKRLEEAETGIYLGPLRLLAHEVYTRLNAKGKPCALITGEEQRMPQGGRPTMFSCTVEMAPLNTAFDVAVIDEIQMINHRDRGWAWTQAFFGLQAREIHLCGEARTVPMMRELCALVGDKVHIHEYERLTPLQVQPRSLMGKLHTLEKGDCIVAFTVLGIHALRREIEKKTGKKCAIVYGSLPPETRAQQARLFNDPDNDYDFLVASDAIGMGLNLAIKRVIFESTIKSNGVQYVPLQISEVKQIAGRAGRYRTAHQAVSDDSSQSPVTDTTVDPTIGFDDQKPEKKPGQETVGWVTTLDQVDHDYLKMGMDREPEQIKSAGLFPPSVIVERFANYFPPGTPFSYIMLRLHEISEIHPRFHLCALKDQLAIADNIHSIKNLSVQDRIMICAAPINMRNVGERQFLRALAECIADGKSGDLLDLEPLPLNIMDRPPSGGRAYLYELEQLHKMVVCYLWLSYRFPNVFTTRTLANYTKKLVEDKIEKTLTEFSSVEQARLRMRKDREKARKDLDEQGEDAVIQQMEGHQIPAPPGMPEEANDIINDAAAFAKPSPLSDDVGEYPEEPLAEPADEVGDLLKHRTPGLSNSPTPQSSI</sequence>
<keyword evidence="7" id="KW-0347">Helicase</keyword>
<proteinExistence type="predicted"/>
<comment type="subcellular location">
    <subcellularLocation>
        <location evidence="3">Mitochondrion</location>
    </subcellularLocation>
</comment>
<dbReference type="EMBL" id="ML976616">
    <property type="protein sequence ID" value="KAF1846729.1"/>
    <property type="molecule type" value="Genomic_DNA"/>
</dbReference>
<dbReference type="InterPro" id="IPR055206">
    <property type="entry name" value="DEXQc_SUV3"/>
</dbReference>
<dbReference type="FunFam" id="1.20.272.40:FF:000002">
    <property type="entry name" value="ATP-dependent RNA helicase SUV3, mitochondrial"/>
    <property type="match status" value="1"/>
</dbReference>
<keyword evidence="9" id="KW-0809">Transit peptide</keyword>
<dbReference type="RefSeq" id="XP_040789292.1">
    <property type="nucleotide sequence ID" value="XM_040935024.1"/>
</dbReference>
<dbReference type="CDD" id="cd18805">
    <property type="entry name" value="SF2_C_suv3"/>
    <property type="match status" value="1"/>
</dbReference>
<evidence type="ECO:0000256" key="4">
    <source>
        <dbReference type="ARBA" id="ARBA00012552"/>
    </source>
</evidence>
<dbReference type="CDD" id="cd17913">
    <property type="entry name" value="DEXQc_Suv3"/>
    <property type="match status" value="1"/>
</dbReference>
<dbReference type="GO" id="GO:0000965">
    <property type="term" value="P:mitochondrial RNA 3'-end processing"/>
    <property type="evidence" value="ECO:0007669"/>
    <property type="project" value="TreeGrafter"/>
</dbReference>
<dbReference type="GO" id="GO:0016787">
    <property type="term" value="F:hydrolase activity"/>
    <property type="evidence" value="ECO:0007669"/>
    <property type="project" value="UniProtKB-KW"/>
</dbReference>
<keyword evidence="6 14" id="KW-0378">Hydrolase</keyword>
<dbReference type="InterPro" id="IPR041082">
    <property type="entry name" value="Suv3_C_1"/>
</dbReference>
<feature type="region of interest" description="Disordered" evidence="12">
    <location>
        <begin position="750"/>
        <end position="798"/>
    </location>
</feature>
<dbReference type="InterPro" id="IPR022192">
    <property type="entry name" value="SUV3_C"/>
</dbReference>
<dbReference type="FunFam" id="3.40.50.300:FF:000269">
    <property type="entry name" value="ATP-dependent RNA helicase SUPV3L1, mitochondrial"/>
    <property type="match status" value="1"/>
</dbReference>
<dbReference type="Proteomes" id="UP000800039">
    <property type="component" value="Unassembled WGS sequence"/>
</dbReference>
<gene>
    <name evidence="14" type="ORF">K460DRAFT_377875</name>
</gene>
<evidence type="ECO:0000256" key="7">
    <source>
        <dbReference type="ARBA" id="ARBA00022806"/>
    </source>
</evidence>
<dbReference type="GO" id="GO:0005524">
    <property type="term" value="F:ATP binding"/>
    <property type="evidence" value="ECO:0007669"/>
    <property type="project" value="UniProtKB-KW"/>
</dbReference>
<evidence type="ECO:0000256" key="8">
    <source>
        <dbReference type="ARBA" id="ARBA00022840"/>
    </source>
</evidence>
<dbReference type="OrthoDB" id="6692397at2759"/>
<dbReference type="GO" id="GO:0003724">
    <property type="term" value="F:RNA helicase activity"/>
    <property type="evidence" value="ECO:0007669"/>
    <property type="project" value="UniProtKB-EC"/>
</dbReference>
<evidence type="ECO:0000256" key="6">
    <source>
        <dbReference type="ARBA" id="ARBA00022801"/>
    </source>
</evidence>
<keyword evidence="5" id="KW-0547">Nucleotide-binding</keyword>
<name>A0A9P4GK82_9PLEO</name>
<dbReference type="PANTHER" id="PTHR12131:SF1">
    <property type="entry name" value="ATP-DEPENDENT RNA HELICASE SUPV3L1, MITOCHONDRIAL-RELATED"/>
    <property type="match status" value="1"/>
</dbReference>
<feature type="domain" description="Helicase C-terminal" evidence="13">
    <location>
        <begin position="342"/>
        <end position="504"/>
    </location>
</feature>
<dbReference type="EC" id="3.6.4.13" evidence="4"/>
<comment type="cofactor">
    <cofactor evidence="1">
        <name>Mn(2+)</name>
        <dbReference type="ChEBI" id="CHEBI:29035"/>
    </cofactor>
</comment>
<dbReference type="InterPro" id="IPR001650">
    <property type="entry name" value="Helicase_C-like"/>
</dbReference>
<feature type="compositionally biased region" description="Basic and acidic residues" evidence="12">
    <location>
        <begin position="484"/>
        <end position="493"/>
    </location>
</feature>
<comment type="catalytic activity">
    <reaction evidence="11">
        <text>ATP + H2O = ADP + phosphate + H(+)</text>
        <dbReference type="Rhea" id="RHEA:13065"/>
        <dbReference type="ChEBI" id="CHEBI:15377"/>
        <dbReference type="ChEBI" id="CHEBI:15378"/>
        <dbReference type="ChEBI" id="CHEBI:30616"/>
        <dbReference type="ChEBI" id="CHEBI:43474"/>
        <dbReference type="ChEBI" id="CHEBI:456216"/>
        <dbReference type="EC" id="3.6.4.13"/>
    </reaction>
</comment>
<dbReference type="Pfam" id="PF12513">
    <property type="entry name" value="SUV3_C"/>
    <property type="match status" value="1"/>
</dbReference>
<evidence type="ECO:0000256" key="10">
    <source>
        <dbReference type="ARBA" id="ARBA00023128"/>
    </source>
</evidence>
<evidence type="ECO:0000256" key="1">
    <source>
        <dbReference type="ARBA" id="ARBA00001936"/>
    </source>
</evidence>
<feature type="compositionally biased region" description="Polar residues" evidence="12">
    <location>
        <begin position="464"/>
        <end position="478"/>
    </location>
</feature>
<feature type="region of interest" description="Disordered" evidence="12">
    <location>
        <begin position="460"/>
        <end position="495"/>
    </location>
</feature>
<keyword evidence="8" id="KW-0067">ATP-binding</keyword>
<dbReference type="InterPro" id="IPR027417">
    <property type="entry name" value="P-loop_NTPase"/>
</dbReference>
<evidence type="ECO:0000256" key="3">
    <source>
        <dbReference type="ARBA" id="ARBA00004173"/>
    </source>
</evidence>
<evidence type="ECO:0000313" key="15">
    <source>
        <dbReference type="Proteomes" id="UP000800039"/>
    </source>
</evidence>
<dbReference type="PANTHER" id="PTHR12131">
    <property type="entry name" value="ATP-DEPENDENT RNA AND DNA HELICASE"/>
    <property type="match status" value="1"/>
</dbReference>
<keyword evidence="10" id="KW-0496">Mitochondrion</keyword>
<evidence type="ECO:0000256" key="5">
    <source>
        <dbReference type="ARBA" id="ARBA00022741"/>
    </source>
</evidence>
<evidence type="ECO:0000259" key="13">
    <source>
        <dbReference type="PROSITE" id="PS51194"/>
    </source>
</evidence>
<dbReference type="GO" id="GO:0045025">
    <property type="term" value="C:mitochondrial degradosome"/>
    <property type="evidence" value="ECO:0007669"/>
    <property type="project" value="TreeGrafter"/>
</dbReference>
<comment type="cofactor">
    <cofactor evidence="2">
        <name>Mg(2+)</name>
        <dbReference type="ChEBI" id="CHEBI:18420"/>
    </cofactor>
</comment>
<dbReference type="InterPro" id="IPR044774">
    <property type="entry name" value="Suv3_DEXQc"/>
</dbReference>
<dbReference type="AlphaFoldDB" id="A0A9P4GK82"/>
<evidence type="ECO:0000313" key="14">
    <source>
        <dbReference type="EMBL" id="KAF1846729.1"/>
    </source>
</evidence>
<feature type="compositionally biased region" description="Polar residues" evidence="12">
    <location>
        <begin position="787"/>
        <end position="798"/>
    </location>
</feature>
<evidence type="ECO:0000256" key="9">
    <source>
        <dbReference type="ARBA" id="ARBA00022946"/>
    </source>
</evidence>
<protein>
    <recommendedName>
        <fullName evidence="4">RNA helicase</fullName>
        <ecNumber evidence="4">3.6.4.13</ecNumber>
    </recommendedName>
</protein>
<dbReference type="Pfam" id="PF18147">
    <property type="entry name" value="Suv3_C_1"/>
    <property type="match status" value="1"/>
</dbReference>